<feature type="region of interest" description="Disordered" evidence="11">
    <location>
        <begin position="1"/>
        <end position="43"/>
    </location>
</feature>
<dbReference type="EMBL" id="FQYO01000003">
    <property type="protein sequence ID" value="SHI89379.1"/>
    <property type="molecule type" value="Genomic_DNA"/>
</dbReference>
<dbReference type="SUPFAM" id="SSF51230">
    <property type="entry name" value="Single hybrid motif"/>
    <property type="match status" value="1"/>
</dbReference>
<sequence>MSNAEIGRITPAQVPAGRTAPGRADPRAAPVPQGTPSRPREDKPLGFSAAGPLILGFLLLALLIGGFGYWSATSRLGGAVIASGQLVVDRNRQAVQHPDGGVVSDVLVREGATVAEGEVLIRLETEALASELAVVEGQLYEVLARMARFEAERDDADEIVFPELLLQADSPVATELMEGQSRLFQARLETLQGEAEQLARRKEQTASQIEGIEAQQVALDEQLALIEEELTDQQSLLDRGLAQAARVLALRREQANLAGRAGELAASKAQAEGRITELDLEILRLGVARREEAITRLRDLSFNEIELSEQRRTLTTQLDRREIRAPVAGTVFGLTVFGPGAVVRPADPVLSIVPSDRPLVIEAQIRATDIDQIALGQPVRLRFASFDQRRTPELVGTVMGISADAFTDETSRFSFYRAEIALDEGEAARLPEGSQLLPGMPVEAFLATQDRTPLEYVTKPMADYFARVFRDG</sequence>
<evidence type="ECO:0000256" key="6">
    <source>
        <dbReference type="ARBA" id="ARBA00022692"/>
    </source>
</evidence>
<dbReference type="OrthoDB" id="9810980at2"/>
<dbReference type="STRING" id="1447782.SAMN05444417_2196"/>
<reference evidence="14 15" key="1">
    <citation type="submission" date="2016-11" db="EMBL/GenBank/DDBJ databases">
        <authorList>
            <person name="Jaros S."/>
            <person name="Januszkiewicz K."/>
            <person name="Wedrychowicz H."/>
        </authorList>
    </citation>
    <scope>NUCLEOTIDE SEQUENCE [LARGE SCALE GENOMIC DNA]</scope>
    <source>
        <strain evidence="14 15">DSM 100565</strain>
    </source>
</reference>
<dbReference type="InterPro" id="IPR010129">
    <property type="entry name" value="T1SS_HlyD"/>
</dbReference>
<evidence type="ECO:0000256" key="2">
    <source>
        <dbReference type="ARBA" id="ARBA00009477"/>
    </source>
</evidence>
<dbReference type="GO" id="GO:0005886">
    <property type="term" value="C:plasma membrane"/>
    <property type="evidence" value="ECO:0007669"/>
    <property type="project" value="UniProtKB-SubCell"/>
</dbReference>
<keyword evidence="7 9" id="KW-1133">Transmembrane helix</keyword>
<dbReference type="InterPro" id="IPR011053">
    <property type="entry name" value="Single_hybrid_motif"/>
</dbReference>
<evidence type="ECO:0000256" key="11">
    <source>
        <dbReference type="SAM" id="MobiDB-lite"/>
    </source>
</evidence>
<dbReference type="Proteomes" id="UP000184292">
    <property type="component" value="Unassembled WGS sequence"/>
</dbReference>
<evidence type="ECO:0000256" key="7">
    <source>
        <dbReference type="ARBA" id="ARBA00022989"/>
    </source>
</evidence>
<comment type="similarity">
    <text evidence="2 9">Belongs to the membrane fusion protein (MFP) (TC 8.A.1) family.</text>
</comment>
<dbReference type="GO" id="GO:0015031">
    <property type="term" value="P:protein transport"/>
    <property type="evidence" value="ECO:0007669"/>
    <property type="project" value="InterPro"/>
</dbReference>
<name>A0A1M6EVJ2_9RHOB</name>
<dbReference type="PRINTS" id="PR01490">
    <property type="entry name" value="RTXTOXIND"/>
</dbReference>
<dbReference type="Pfam" id="PF26002">
    <property type="entry name" value="Beta-barrel_AprE"/>
    <property type="match status" value="1"/>
</dbReference>
<dbReference type="PANTHER" id="PTHR30386:SF17">
    <property type="entry name" value="ALKALINE PROTEASE SECRETION PROTEIN APRE"/>
    <property type="match status" value="1"/>
</dbReference>
<feature type="domain" description="AprE-like long alpha-helical hairpin" evidence="12">
    <location>
        <begin position="130"/>
        <end position="315"/>
    </location>
</feature>
<evidence type="ECO:0000256" key="3">
    <source>
        <dbReference type="ARBA" id="ARBA00022448"/>
    </source>
</evidence>
<evidence type="ECO:0000256" key="5">
    <source>
        <dbReference type="ARBA" id="ARBA00022519"/>
    </source>
</evidence>
<evidence type="ECO:0000259" key="13">
    <source>
        <dbReference type="Pfam" id="PF26002"/>
    </source>
</evidence>
<dbReference type="Gene3D" id="2.40.30.170">
    <property type="match status" value="1"/>
</dbReference>
<keyword evidence="8 9" id="KW-0472">Membrane</keyword>
<dbReference type="InterPro" id="IPR050739">
    <property type="entry name" value="MFP"/>
</dbReference>
<evidence type="ECO:0000313" key="14">
    <source>
        <dbReference type="EMBL" id="SHI89379.1"/>
    </source>
</evidence>
<evidence type="ECO:0000256" key="10">
    <source>
        <dbReference type="SAM" id="Coils"/>
    </source>
</evidence>
<organism evidence="14 15">
    <name type="scientific">Wenxinia saemankumensis</name>
    <dbReference type="NCBI Taxonomy" id="1447782"/>
    <lineage>
        <taxon>Bacteria</taxon>
        <taxon>Pseudomonadati</taxon>
        <taxon>Pseudomonadota</taxon>
        <taxon>Alphaproteobacteria</taxon>
        <taxon>Rhodobacterales</taxon>
        <taxon>Roseobacteraceae</taxon>
        <taxon>Wenxinia</taxon>
    </lineage>
</organism>
<feature type="domain" description="AprE-like beta-barrel" evidence="13">
    <location>
        <begin position="359"/>
        <end position="448"/>
    </location>
</feature>
<keyword evidence="3 9" id="KW-0813">Transport</keyword>
<dbReference type="InterPro" id="IPR058982">
    <property type="entry name" value="Beta-barrel_AprE"/>
</dbReference>
<dbReference type="Pfam" id="PF25994">
    <property type="entry name" value="HH_AprE"/>
    <property type="match status" value="1"/>
</dbReference>
<keyword evidence="4 9" id="KW-1003">Cell membrane</keyword>
<evidence type="ECO:0000313" key="15">
    <source>
        <dbReference type="Proteomes" id="UP000184292"/>
    </source>
</evidence>
<feature type="coiled-coil region" evidence="10">
    <location>
        <begin position="181"/>
        <end position="229"/>
    </location>
</feature>
<protein>
    <recommendedName>
        <fullName evidence="9">Membrane fusion protein (MFP) family protein</fullName>
    </recommendedName>
</protein>
<keyword evidence="5 9" id="KW-0997">Cell inner membrane</keyword>
<dbReference type="RefSeq" id="WP_083601331.1">
    <property type="nucleotide sequence ID" value="NZ_FQYO01000003.1"/>
</dbReference>
<evidence type="ECO:0000259" key="12">
    <source>
        <dbReference type="Pfam" id="PF25994"/>
    </source>
</evidence>
<dbReference type="NCBIfam" id="TIGR01843">
    <property type="entry name" value="type_I_hlyD"/>
    <property type="match status" value="1"/>
</dbReference>
<keyword evidence="10" id="KW-0175">Coiled coil</keyword>
<evidence type="ECO:0000256" key="8">
    <source>
        <dbReference type="ARBA" id="ARBA00023136"/>
    </source>
</evidence>
<dbReference type="PANTHER" id="PTHR30386">
    <property type="entry name" value="MEMBRANE FUSION SUBUNIT OF EMRAB-TOLC MULTIDRUG EFFLUX PUMP"/>
    <property type="match status" value="1"/>
</dbReference>
<dbReference type="AlphaFoldDB" id="A0A1M6EVJ2"/>
<evidence type="ECO:0000256" key="9">
    <source>
        <dbReference type="RuleBase" id="RU365093"/>
    </source>
</evidence>
<keyword evidence="15" id="KW-1185">Reference proteome</keyword>
<accession>A0A1M6EVJ2</accession>
<keyword evidence="6 9" id="KW-0812">Transmembrane</keyword>
<feature type="transmembrane region" description="Helical" evidence="9">
    <location>
        <begin position="45"/>
        <end position="70"/>
    </location>
</feature>
<evidence type="ECO:0000256" key="4">
    <source>
        <dbReference type="ARBA" id="ARBA00022475"/>
    </source>
</evidence>
<evidence type="ECO:0000256" key="1">
    <source>
        <dbReference type="ARBA" id="ARBA00004377"/>
    </source>
</evidence>
<dbReference type="Gene3D" id="2.40.50.100">
    <property type="match status" value="1"/>
</dbReference>
<gene>
    <name evidence="14" type="ORF">SAMN05444417_2196</name>
</gene>
<proteinExistence type="inferred from homology"/>
<comment type="subcellular location">
    <subcellularLocation>
        <location evidence="1 9">Cell inner membrane</location>
        <topology evidence="1 9">Single-pass membrane protein</topology>
    </subcellularLocation>
</comment>
<dbReference type="InterPro" id="IPR058781">
    <property type="entry name" value="HH_AprE-like"/>
</dbReference>